<dbReference type="EMBL" id="JAVHJO010000007">
    <property type="protein sequence ID" value="KAK6538476.1"/>
    <property type="molecule type" value="Genomic_DNA"/>
</dbReference>
<dbReference type="SUPFAM" id="SSF57180">
    <property type="entry name" value="Cellulose-binding domain"/>
    <property type="match status" value="1"/>
</dbReference>
<dbReference type="PROSITE" id="PS00562">
    <property type="entry name" value="CBM1_1"/>
    <property type="match status" value="1"/>
</dbReference>
<dbReference type="InterPro" id="IPR036514">
    <property type="entry name" value="SGNH_hydro_sf"/>
</dbReference>
<evidence type="ECO:0000313" key="4">
    <source>
        <dbReference type="EMBL" id="KAK6538476.1"/>
    </source>
</evidence>
<dbReference type="AlphaFoldDB" id="A0AAV9XA49"/>
<keyword evidence="5" id="KW-1185">Reference proteome</keyword>
<dbReference type="GO" id="GO:0016787">
    <property type="term" value="F:hydrolase activity"/>
    <property type="evidence" value="ECO:0007669"/>
    <property type="project" value="InterPro"/>
</dbReference>
<dbReference type="InterPro" id="IPR013830">
    <property type="entry name" value="SGNH_hydro"/>
</dbReference>
<protein>
    <recommendedName>
        <fullName evidence="3">CBM1 domain-containing protein</fullName>
    </recommendedName>
</protein>
<dbReference type="PANTHER" id="PTHR43695">
    <property type="entry name" value="PUTATIVE (AFU_ORTHOLOGUE AFUA_2G17250)-RELATED"/>
    <property type="match status" value="1"/>
</dbReference>
<evidence type="ECO:0000256" key="1">
    <source>
        <dbReference type="ARBA" id="ARBA00022729"/>
    </source>
</evidence>
<feature type="domain" description="CBM1" evidence="3">
    <location>
        <begin position="19"/>
        <end position="55"/>
    </location>
</feature>
<dbReference type="Pfam" id="PF00734">
    <property type="entry name" value="CBM_1"/>
    <property type="match status" value="1"/>
</dbReference>
<dbReference type="PANTHER" id="PTHR43695:SF2">
    <property type="entry name" value="PUTATIVE (AFU_ORTHOLOGUE AFUA_2G17250)-RELATED"/>
    <property type="match status" value="1"/>
</dbReference>
<dbReference type="Gene3D" id="3.40.50.1110">
    <property type="entry name" value="SGNH hydrolase"/>
    <property type="match status" value="1"/>
</dbReference>
<dbReference type="GO" id="GO:0005975">
    <property type="term" value="P:carbohydrate metabolic process"/>
    <property type="evidence" value="ECO:0007669"/>
    <property type="project" value="InterPro"/>
</dbReference>
<dbReference type="GO" id="GO:0030248">
    <property type="term" value="F:cellulose binding"/>
    <property type="evidence" value="ECO:0007669"/>
    <property type="project" value="InterPro"/>
</dbReference>
<dbReference type="Proteomes" id="UP001365542">
    <property type="component" value="Unassembled WGS sequence"/>
</dbReference>
<dbReference type="InterPro" id="IPR035971">
    <property type="entry name" value="CBD_sf"/>
</dbReference>
<evidence type="ECO:0000313" key="5">
    <source>
        <dbReference type="Proteomes" id="UP001365542"/>
    </source>
</evidence>
<name>A0AAV9XA49_9PEZI</name>
<proteinExistence type="predicted"/>
<evidence type="ECO:0000259" key="3">
    <source>
        <dbReference type="PROSITE" id="PS51164"/>
    </source>
</evidence>
<dbReference type="SMART" id="SM00236">
    <property type="entry name" value="fCBD"/>
    <property type="match status" value="1"/>
</dbReference>
<comment type="caution">
    <text evidence="4">The sequence shown here is derived from an EMBL/GenBank/DDBJ whole genome shotgun (WGS) entry which is preliminary data.</text>
</comment>
<dbReference type="InterPro" id="IPR000254">
    <property type="entry name" value="CBD"/>
</dbReference>
<dbReference type="InterPro" id="IPR037459">
    <property type="entry name" value="RhgT-like"/>
</dbReference>
<evidence type="ECO:0000256" key="2">
    <source>
        <dbReference type="SAM" id="SignalP"/>
    </source>
</evidence>
<organism evidence="4 5">
    <name type="scientific">Orbilia ellipsospora</name>
    <dbReference type="NCBI Taxonomy" id="2528407"/>
    <lineage>
        <taxon>Eukaryota</taxon>
        <taxon>Fungi</taxon>
        <taxon>Dikarya</taxon>
        <taxon>Ascomycota</taxon>
        <taxon>Pezizomycotina</taxon>
        <taxon>Orbiliomycetes</taxon>
        <taxon>Orbiliales</taxon>
        <taxon>Orbiliaceae</taxon>
        <taxon>Orbilia</taxon>
    </lineage>
</organism>
<gene>
    <name evidence="4" type="ORF">TWF694_010059</name>
</gene>
<dbReference type="GO" id="GO:0005576">
    <property type="term" value="C:extracellular region"/>
    <property type="evidence" value="ECO:0007669"/>
    <property type="project" value="InterPro"/>
</dbReference>
<reference evidence="4 5" key="1">
    <citation type="submission" date="2019-10" db="EMBL/GenBank/DDBJ databases">
        <authorList>
            <person name="Palmer J.M."/>
        </authorList>
    </citation>
    <scope>NUCLEOTIDE SEQUENCE [LARGE SCALE GENOMIC DNA]</scope>
    <source>
        <strain evidence="4 5">TWF694</strain>
    </source>
</reference>
<dbReference type="PROSITE" id="PS51164">
    <property type="entry name" value="CBM1_2"/>
    <property type="match status" value="1"/>
</dbReference>
<accession>A0AAV9XA49</accession>
<dbReference type="SUPFAM" id="SSF52266">
    <property type="entry name" value="SGNH hydrolase"/>
    <property type="match status" value="1"/>
</dbReference>
<feature type="signal peptide" evidence="2">
    <location>
        <begin position="1"/>
        <end position="19"/>
    </location>
</feature>
<dbReference type="Pfam" id="PF13472">
    <property type="entry name" value="Lipase_GDSL_2"/>
    <property type="match status" value="1"/>
</dbReference>
<feature type="chain" id="PRO_5044012880" description="CBM1 domain-containing protein" evidence="2">
    <location>
        <begin position="20"/>
        <end position="313"/>
    </location>
</feature>
<keyword evidence="1 2" id="KW-0732">Signal</keyword>
<sequence length="313" mass="32499">MRQSVIIAFISSFAGAALAQSPVWGQCGGIGWTGPTTCVAGNTCVYSNAYYSQCLPSTSTTTTKAATTASTTLKTTTKSTTTTTTTKTTTAAASTSTAASFVLAGDSTVTNDKGWGGAFCSSVSAKTCTNLAHSGATTATYVSGGDWANLLTVVKAAAKPCYVTIQFGHNDQKVLTTAQFQANLQSMGQQIQAISGAYPVFVTSLSRRDYKNGVISDVLEPWMIYTRAAAKAIGAKYIELLQTSITYLNGIGETAAHKMDYESGDSTHLNACGASVLSRMVGDLLVRTPVVAQASIKTNAALTSSIDNKQAVC</sequence>